<gene>
    <name evidence="1" type="ORF">ACZ76_12965</name>
</gene>
<dbReference type="Proteomes" id="UP000069914">
    <property type="component" value="Chromosome"/>
</dbReference>
<organism evidence="1 2">
    <name type="scientific">Yersinia aleksiciae</name>
    <dbReference type="NCBI Taxonomy" id="263819"/>
    <lineage>
        <taxon>Bacteria</taxon>
        <taxon>Pseudomonadati</taxon>
        <taxon>Pseudomonadota</taxon>
        <taxon>Gammaproteobacteria</taxon>
        <taxon>Enterobacterales</taxon>
        <taxon>Yersiniaceae</taxon>
        <taxon>Yersinia</taxon>
    </lineage>
</organism>
<reference evidence="1 2" key="1">
    <citation type="journal article" date="2015" name="Genome Announc.">
        <title>De Novo Genome Sequence of Yersinia aleksiciae Y159T.</title>
        <authorList>
            <person name="Sprague L.D."/>
            <person name="Neubauer H."/>
        </authorList>
    </citation>
    <scope>NUCLEOTIDE SEQUENCE [LARGE SCALE GENOMIC DNA]</scope>
    <source>
        <strain evidence="1 2">159</strain>
    </source>
</reference>
<protein>
    <submittedName>
        <fullName evidence="1">Uncharacterized protein</fullName>
    </submittedName>
</protein>
<evidence type="ECO:0000313" key="2">
    <source>
        <dbReference type="Proteomes" id="UP000069914"/>
    </source>
</evidence>
<accession>A0ABN4HBI1</accession>
<dbReference type="EMBL" id="CP011975">
    <property type="protein sequence ID" value="AKP34383.1"/>
    <property type="molecule type" value="Genomic_DNA"/>
</dbReference>
<dbReference type="RefSeq" id="WP_048619284.1">
    <property type="nucleotide sequence ID" value="NZ_CABHQD010000003.1"/>
</dbReference>
<sequence length="87" mass="10198">MGFAPGKRRIGHVDSVYRTRKIQNHPVGMNKIVEHLFNIVNRKRPCFFAYLRSNLEKNLFIGTEGINQRINPFGGLFFFLSRLIYRA</sequence>
<name>A0ABN4HBI1_YERAE</name>
<keyword evidence="2" id="KW-1185">Reference proteome</keyword>
<dbReference type="GeneID" id="71766059"/>
<proteinExistence type="predicted"/>
<evidence type="ECO:0000313" key="1">
    <source>
        <dbReference type="EMBL" id="AKP34383.1"/>
    </source>
</evidence>